<dbReference type="InterPro" id="IPR023631">
    <property type="entry name" value="Amidase_dom"/>
</dbReference>
<reference evidence="3 4" key="1">
    <citation type="submission" date="2020-01" db="EMBL/GenBank/DDBJ databases">
        <authorList>
            <consortium name="DOE Joint Genome Institute"/>
            <person name="Haridas S."/>
            <person name="Albert R."/>
            <person name="Binder M."/>
            <person name="Bloem J."/>
            <person name="Labutti K."/>
            <person name="Salamov A."/>
            <person name="Andreopoulos B."/>
            <person name="Baker S.E."/>
            <person name="Barry K."/>
            <person name="Bills G."/>
            <person name="Bluhm B.H."/>
            <person name="Cannon C."/>
            <person name="Castanera R."/>
            <person name="Culley D.E."/>
            <person name="Daum C."/>
            <person name="Ezra D."/>
            <person name="Gonzalez J.B."/>
            <person name="Henrissat B."/>
            <person name="Kuo A."/>
            <person name="Liang C."/>
            <person name="Lipzen A."/>
            <person name="Lutzoni F."/>
            <person name="Magnuson J."/>
            <person name="Mondo S."/>
            <person name="Nolan M."/>
            <person name="Ohm R."/>
            <person name="Pangilinan J."/>
            <person name="Park H.-J.H."/>
            <person name="Ramirez L."/>
            <person name="Alfaro M."/>
            <person name="Sun H."/>
            <person name="Tritt A."/>
            <person name="Yoshinaga Y."/>
            <person name="Zwiers L.-H.L."/>
            <person name="Turgeon B.G."/>
            <person name="Goodwin S.B."/>
            <person name="Spatafora J.W."/>
            <person name="Crous P.W."/>
            <person name="Grigoriev I.V."/>
        </authorList>
    </citation>
    <scope>NUCLEOTIDE SEQUENCE [LARGE SCALE GENOMIC DNA]</scope>
    <source>
        <strain evidence="3 4">CBS 611.86</strain>
    </source>
</reference>
<protein>
    <submittedName>
        <fullName evidence="3">Uncharacterized protein</fullName>
    </submittedName>
</protein>
<evidence type="ECO:0000313" key="3">
    <source>
        <dbReference type="EMBL" id="KAF2874248.1"/>
    </source>
</evidence>
<evidence type="ECO:0000259" key="2">
    <source>
        <dbReference type="Pfam" id="PF26053"/>
    </source>
</evidence>
<sequence length="376" mass="41745">MSTRVAAQSGFHATEEYRLFQIEDAHYIALLLMLVSNPTSLPITRALLGRQRLEIDYPADQIAPVAVIASSRPNELTQSPLNGLVYNWLGLDDVFRNDFLQNVILITHDEKAPSGIQESLRTSRNTEWSQAISPDKIGRDISPGPFVPWKGELCKAFRLYDDPQQAFIVATKPHTAPGSTFDRRMSRLEHSKLGSLITREEPTESADYQAAFNPRGDGYQSAWSSSGRSGAALASYEYLDFTLATDTTGSSRRPALANGVFQIRLSQAALSLDGIVPSWKPFDAPAMFTKDIVALEKWVGAWISAEQEERQSKISIIYPADFLPVSNQAQMDFLNAFEADMESTHGVKKTVLSIKDLWKRKTPPPPPPEADSDDID</sequence>
<dbReference type="Pfam" id="PF26053">
    <property type="entry name" value="DUF8016"/>
    <property type="match status" value="1"/>
</dbReference>
<dbReference type="Pfam" id="PF01425">
    <property type="entry name" value="Amidase"/>
    <property type="match status" value="1"/>
</dbReference>
<dbReference type="EMBL" id="JAADJZ010000006">
    <property type="protein sequence ID" value="KAF2874248.1"/>
    <property type="molecule type" value="Genomic_DNA"/>
</dbReference>
<name>A0A7C8IA14_9PLEO</name>
<feature type="domain" description="Scytalone dehydratase-like protein Arp1 N-terminal" evidence="2">
    <location>
        <begin position="59"/>
        <end position="113"/>
    </location>
</feature>
<comment type="caution">
    <text evidence="3">The sequence shown here is derived from an EMBL/GenBank/DDBJ whole genome shotgun (WGS) entry which is preliminary data.</text>
</comment>
<dbReference type="Proteomes" id="UP000481861">
    <property type="component" value="Unassembled WGS sequence"/>
</dbReference>
<dbReference type="InterPro" id="IPR036928">
    <property type="entry name" value="AS_sf"/>
</dbReference>
<evidence type="ECO:0000313" key="4">
    <source>
        <dbReference type="Proteomes" id="UP000481861"/>
    </source>
</evidence>
<feature type="domain" description="Amidase" evidence="1">
    <location>
        <begin position="204"/>
        <end position="299"/>
    </location>
</feature>
<dbReference type="PANTHER" id="PTHR46310:SF7">
    <property type="entry name" value="AMIDASE 1"/>
    <property type="match status" value="1"/>
</dbReference>
<keyword evidence="4" id="KW-1185">Reference proteome</keyword>
<gene>
    <name evidence="3" type="ORF">BDV95DRAFT_666169</name>
</gene>
<dbReference type="Gene3D" id="3.90.1300.10">
    <property type="entry name" value="Amidase signature (AS) domain"/>
    <property type="match status" value="1"/>
</dbReference>
<evidence type="ECO:0000259" key="1">
    <source>
        <dbReference type="Pfam" id="PF01425"/>
    </source>
</evidence>
<dbReference type="PANTHER" id="PTHR46310">
    <property type="entry name" value="AMIDASE 1"/>
    <property type="match status" value="1"/>
</dbReference>
<organism evidence="3 4">
    <name type="scientific">Massariosphaeria phaeospora</name>
    <dbReference type="NCBI Taxonomy" id="100035"/>
    <lineage>
        <taxon>Eukaryota</taxon>
        <taxon>Fungi</taxon>
        <taxon>Dikarya</taxon>
        <taxon>Ascomycota</taxon>
        <taxon>Pezizomycotina</taxon>
        <taxon>Dothideomycetes</taxon>
        <taxon>Pleosporomycetidae</taxon>
        <taxon>Pleosporales</taxon>
        <taxon>Pleosporales incertae sedis</taxon>
        <taxon>Massariosphaeria</taxon>
    </lineage>
</organism>
<dbReference type="OrthoDB" id="5423360at2759"/>
<accession>A0A7C8IA14</accession>
<proteinExistence type="predicted"/>
<dbReference type="AlphaFoldDB" id="A0A7C8IA14"/>
<dbReference type="SUPFAM" id="SSF75304">
    <property type="entry name" value="Amidase signature (AS) enzymes"/>
    <property type="match status" value="1"/>
</dbReference>
<dbReference type="InterPro" id="IPR058329">
    <property type="entry name" value="Arp1_N"/>
</dbReference>